<feature type="binding site" evidence="8">
    <location>
        <position position="211"/>
    </location>
    <ligand>
        <name>Zn(2+)</name>
        <dbReference type="ChEBI" id="CHEBI:29105"/>
    </ligand>
</feature>
<dbReference type="Proteomes" id="UP000199206">
    <property type="component" value="Unassembled WGS sequence"/>
</dbReference>
<dbReference type="EMBL" id="FOCF01000003">
    <property type="protein sequence ID" value="SEN00159.1"/>
    <property type="molecule type" value="Genomic_DNA"/>
</dbReference>
<dbReference type="PANTHER" id="PTHR11113:SF14">
    <property type="entry name" value="N-ACETYLGLUCOSAMINE-6-PHOSPHATE DEACETYLASE"/>
    <property type="match status" value="1"/>
</dbReference>
<evidence type="ECO:0000256" key="3">
    <source>
        <dbReference type="ARBA" id="ARBA00022801"/>
    </source>
</evidence>
<proteinExistence type="inferred from homology"/>
<dbReference type="PANTHER" id="PTHR11113">
    <property type="entry name" value="N-ACETYLGLUCOSAMINE-6-PHOSPHATE DEACETYLASE"/>
    <property type="match status" value="1"/>
</dbReference>
<evidence type="ECO:0000313" key="10">
    <source>
        <dbReference type="EMBL" id="SEN00159.1"/>
    </source>
</evidence>
<dbReference type="InterPro" id="IPR032466">
    <property type="entry name" value="Metal_Hydrolase"/>
</dbReference>
<dbReference type="Gene3D" id="3.20.20.140">
    <property type="entry name" value="Metal-dependent hydrolases"/>
    <property type="match status" value="1"/>
</dbReference>
<dbReference type="InterPro" id="IPR011059">
    <property type="entry name" value="Metal-dep_hydrolase_composite"/>
</dbReference>
<keyword evidence="11" id="KW-1185">Reference proteome</keyword>
<evidence type="ECO:0000256" key="1">
    <source>
        <dbReference type="ARBA" id="ARBA00010716"/>
    </source>
</evidence>
<dbReference type="NCBIfam" id="TIGR00221">
    <property type="entry name" value="nagA"/>
    <property type="match status" value="1"/>
</dbReference>
<dbReference type="GO" id="GO:0046872">
    <property type="term" value="F:metal ion binding"/>
    <property type="evidence" value="ECO:0007669"/>
    <property type="project" value="UniProtKB-KW"/>
</dbReference>
<keyword evidence="3 5" id="KW-0378">Hydrolase</keyword>
<comment type="cofactor">
    <cofactor evidence="8">
        <name>a divalent metal cation</name>
        <dbReference type="ChEBI" id="CHEBI:60240"/>
    </cofactor>
    <text evidence="8">Binds 1 divalent metal cation per subunit.</text>
</comment>
<dbReference type="GO" id="GO:0006046">
    <property type="term" value="P:N-acetylglucosamine catabolic process"/>
    <property type="evidence" value="ECO:0007669"/>
    <property type="project" value="TreeGrafter"/>
</dbReference>
<evidence type="ECO:0000256" key="7">
    <source>
        <dbReference type="PIRSR" id="PIRSR038994-2"/>
    </source>
</evidence>
<feature type="binding site" evidence="8">
    <location>
        <position position="126"/>
    </location>
    <ligand>
        <name>Zn(2+)</name>
        <dbReference type="ChEBI" id="CHEBI:29105"/>
    </ligand>
</feature>
<feature type="binding site" evidence="7">
    <location>
        <begin position="214"/>
        <end position="215"/>
    </location>
    <ligand>
        <name>substrate</name>
    </ligand>
</feature>
<evidence type="ECO:0000256" key="8">
    <source>
        <dbReference type="PIRSR" id="PIRSR038994-3"/>
    </source>
</evidence>
<feature type="domain" description="Amidohydrolase-related" evidence="9">
    <location>
        <begin position="48"/>
        <end position="361"/>
    </location>
</feature>
<evidence type="ECO:0000259" key="9">
    <source>
        <dbReference type="Pfam" id="PF01979"/>
    </source>
</evidence>
<dbReference type="STRING" id="1166340.SAMN05192583_1807"/>
<keyword evidence="2 8" id="KW-0479">Metal-binding</keyword>
<dbReference type="RefSeq" id="WP_093665343.1">
    <property type="nucleotide sequence ID" value="NZ_FOCF01000003.1"/>
</dbReference>
<keyword evidence="4 5" id="KW-0119">Carbohydrate metabolism</keyword>
<evidence type="ECO:0000256" key="6">
    <source>
        <dbReference type="PIRSR" id="PIRSR038994-1"/>
    </source>
</evidence>
<dbReference type="OrthoDB" id="9776488at2"/>
<accession>A0A1H8CZ38</accession>
<evidence type="ECO:0000313" key="11">
    <source>
        <dbReference type="Proteomes" id="UP000199206"/>
    </source>
</evidence>
<evidence type="ECO:0000256" key="4">
    <source>
        <dbReference type="ARBA" id="ARBA00023277"/>
    </source>
</evidence>
<organism evidence="10 11">
    <name type="scientific">Sphingomonas gellani</name>
    <dbReference type="NCBI Taxonomy" id="1166340"/>
    <lineage>
        <taxon>Bacteria</taxon>
        <taxon>Pseudomonadati</taxon>
        <taxon>Pseudomonadota</taxon>
        <taxon>Alphaproteobacteria</taxon>
        <taxon>Sphingomonadales</taxon>
        <taxon>Sphingomonadaceae</taxon>
        <taxon>Sphingomonas</taxon>
    </lineage>
</organism>
<evidence type="ECO:0000256" key="5">
    <source>
        <dbReference type="PIRNR" id="PIRNR038994"/>
    </source>
</evidence>
<dbReference type="Gene3D" id="2.30.40.10">
    <property type="entry name" value="Urease, subunit C, domain 1"/>
    <property type="match status" value="1"/>
</dbReference>
<evidence type="ECO:0000256" key="2">
    <source>
        <dbReference type="ARBA" id="ARBA00022723"/>
    </source>
</evidence>
<feature type="binding site" evidence="7">
    <location>
        <position position="137"/>
    </location>
    <ligand>
        <name>substrate</name>
    </ligand>
</feature>
<dbReference type="GO" id="GO:0008448">
    <property type="term" value="F:N-acetylglucosamine-6-phosphate deacetylase activity"/>
    <property type="evidence" value="ECO:0007669"/>
    <property type="project" value="InterPro"/>
</dbReference>
<feature type="binding site" evidence="7">
    <location>
        <position position="246"/>
    </location>
    <ligand>
        <name>substrate</name>
    </ligand>
</feature>
<gene>
    <name evidence="10" type="ORF">SAMN05192583_1807</name>
</gene>
<name>A0A1H8CZ38_9SPHN</name>
<dbReference type="SUPFAM" id="SSF51338">
    <property type="entry name" value="Composite domain of metallo-dependent hydrolases"/>
    <property type="match status" value="1"/>
</dbReference>
<dbReference type="PIRSF" id="PIRSF038994">
    <property type="entry name" value="NagA"/>
    <property type="match status" value="1"/>
</dbReference>
<protein>
    <submittedName>
        <fullName evidence="10">N-acetylglucosamine 6-phosphate deacetylase</fullName>
    </submittedName>
</protein>
<sequence>MTIHAFANGHIVTPGGVLPAASLDVEGGIIVALDPQIRGDAIDLDGGWIMPGFVDVQVNGGGGVLFNDAPDVDGIAAIGAAHRRYGTTAFLPTLISETPAIIGRALDAVDDAIAAGVPGVVGIHVEGPCINPARKGIHDPRRFRPLDDALLDLLTRPRRGKVMVTLAPEIVPSDRIAALVAAGVIVSLGHSDATLDEAQAGFAAGASGVTHLFNAMSPLLHRAPGLVGAALDNQAVWCGIIADGFHVDPAVLRVALRSRPHDRLMLISDAMPSVGAAEKDFLLGDVPIHVEGGRCLGPDGTLAGCDIDMAAALRGAVSMMQLSPQDASTMASANPAALLGLLAERGALAASLRADWVQLSADLQPVATTVGGDRAEPEPFFAPAPAAHVA</sequence>
<dbReference type="Pfam" id="PF01979">
    <property type="entry name" value="Amidohydro_1"/>
    <property type="match status" value="1"/>
</dbReference>
<dbReference type="AlphaFoldDB" id="A0A1H8CZ38"/>
<dbReference type="CDD" id="cd00854">
    <property type="entry name" value="NagA"/>
    <property type="match status" value="1"/>
</dbReference>
<feature type="binding site" evidence="7">
    <location>
        <begin position="302"/>
        <end position="304"/>
    </location>
    <ligand>
        <name>substrate</name>
    </ligand>
</feature>
<dbReference type="SUPFAM" id="SSF51556">
    <property type="entry name" value="Metallo-dependent hydrolases"/>
    <property type="match status" value="1"/>
</dbReference>
<feature type="active site" description="Proton donor/acceptor" evidence="6">
    <location>
        <position position="269"/>
    </location>
</feature>
<dbReference type="InterPro" id="IPR003764">
    <property type="entry name" value="GlcNAc_6-P_deAcase"/>
</dbReference>
<feature type="binding site" evidence="8">
    <location>
        <position position="190"/>
    </location>
    <ligand>
        <name>Zn(2+)</name>
        <dbReference type="ChEBI" id="CHEBI:29105"/>
    </ligand>
</feature>
<reference evidence="11" key="1">
    <citation type="submission" date="2016-10" db="EMBL/GenBank/DDBJ databases">
        <authorList>
            <person name="Varghese N."/>
            <person name="Submissions S."/>
        </authorList>
    </citation>
    <scope>NUCLEOTIDE SEQUENCE [LARGE SCALE GENOMIC DNA]</scope>
    <source>
        <strain evidence="11">S6-262</strain>
    </source>
</reference>
<feature type="binding site" evidence="7">
    <location>
        <position position="222"/>
    </location>
    <ligand>
        <name>substrate</name>
    </ligand>
</feature>
<comment type="similarity">
    <text evidence="1 5">Belongs to the metallo-dependent hydrolases superfamily. NagA family.</text>
</comment>
<dbReference type="InterPro" id="IPR006680">
    <property type="entry name" value="Amidohydro-rel"/>
</dbReference>